<proteinExistence type="predicted"/>
<dbReference type="AlphaFoldDB" id="A0A9X1NR85"/>
<gene>
    <name evidence="1" type="ORF">LRX75_11755</name>
</gene>
<evidence type="ECO:0000313" key="2">
    <source>
        <dbReference type="Proteomes" id="UP001139089"/>
    </source>
</evidence>
<evidence type="ECO:0000313" key="1">
    <source>
        <dbReference type="EMBL" id="MCD7109712.1"/>
    </source>
</evidence>
<organism evidence="1 2">
    <name type="scientific">Rhizobium quercicola</name>
    <dbReference type="NCBI Taxonomy" id="2901226"/>
    <lineage>
        <taxon>Bacteria</taxon>
        <taxon>Pseudomonadati</taxon>
        <taxon>Pseudomonadota</taxon>
        <taxon>Alphaproteobacteria</taxon>
        <taxon>Hyphomicrobiales</taxon>
        <taxon>Rhizobiaceae</taxon>
        <taxon>Rhizobium/Agrobacterium group</taxon>
        <taxon>Rhizobium</taxon>
    </lineage>
</organism>
<dbReference type="Proteomes" id="UP001139089">
    <property type="component" value="Unassembled WGS sequence"/>
</dbReference>
<sequence>MHVRFVEDFDWAQPGFTIAYKAGTSKNVRRICGEEAVAKGAAVTDDSVLEEPEDGAEA</sequence>
<comment type="caution">
    <text evidence="1">The sequence shown here is derived from an EMBL/GenBank/DDBJ whole genome shotgun (WGS) entry which is preliminary data.</text>
</comment>
<name>A0A9X1NR85_9HYPH</name>
<reference evidence="1" key="1">
    <citation type="submission" date="2021-12" db="EMBL/GenBank/DDBJ databases">
        <authorList>
            <person name="Li Y."/>
        </authorList>
    </citation>
    <scope>NUCLEOTIDE SEQUENCE</scope>
    <source>
        <strain evidence="1">DKSPLA3</strain>
    </source>
</reference>
<dbReference type="EMBL" id="JAJOZR010000007">
    <property type="protein sequence ID" value="MCD7109712.1"/>
    <property type="molecule type" value="Genomic_DNA"/>
</dbReference>
<accession>A0A9X1NR85</accession>
<protein>
    <submittedName>
        <fullName evidence="1">Uncharacterized protein</fullName>
    </submittedName>
</protein>
<keyword evidence="2" id="KW-1185">Reference proteome</keyword>
<dbReference type="RefSeq" id="WP_231814586.1">
    <property type="nucleotide sequence ID" value="NZ_JAJOZR010000007.1"/>
</dbReference>